<protein>
    <submittedName>
        <fullName evidence="1">Uncharacterized protein</fullName>
    </submittedName>
</protein>
<keyword evidence="2" id="KW-1185">Reference proteome</keyword>
<gene>
    <name evidence="1" type="ORF">BLE401_04530</name>
</gene>
<accession>A0A2N9YC64</accession>
<reference evidence="2" key="1">
    <citation type="submission" date="2016-12" db="EMBL/GenBank/DDBJ databases">
        <title>Complete Genome Sequence of Beggiatoa leptomitiformis D-401.</title>
        <authorList>
            <person name="Fomenkov A."/>
            <person name="Vincze T."/>
            <person name="Grabovich M."/>
            <person name="Anton B.P."/>
            <person name="Dubinina G."/>
            <person name="Orlova M."/>
            <person name="Belousova E."/>
            <person name="Roberts R.J."/>
        </authorList>
    </citation>
    <scope>NUCLEOTIDE SEQUENCE [LARGE SCALE GENOMIC DNA]</scope>
    <source>
        <strain evidence="2">D-401</strain>
    </source>
</reference>
<dbReference type="EMBL" id="CP018889">
    <property type="protein sequence ID" value="AUI68039.1"/>
    <property type="molecule type" value="Genomic_DNA"/>
</dbReference>
<dbReference type="STRING" id="288004.AL038_01490"/>
<evidence type="ECO:0000313" key="1">
    <source>
        <dbReference type="EMBL" id="AUI68039.1"/>
    </source>
</evidence>
<proteinExistence type="predicted"/>
<dbReference type="Proteomes" id="UP000234271">
    <property type="component" value="Chromosome"/>
</dbReference>
<dbReference type="RefSeq" id="WP_062147968.1">
    <property type="nucleotide sequence ID" value="NZ_CP012373.2"/>
</dbReference>
<name>A0A2N9YC64_9GAMM</name>
<sequence length="188" mass="20878">MSNFLENIQAQNLTWQVSICEKAESSDTLVYRGDLILQEGKLTIHGTRGTPEAVIKQVVLTAKGEKIEFFAGHLQKLESISLFCEKYLAQCAAGIPLFFFVENIKEKLVVEIEGHLAYLYPLVEGVVWNEFNEMLGLEKGDFKGLGAGDKVVKVADESKTLKPKNVKVSLEEALARTVVVHKELRGAI</sequence>
<organism evidence="1 2">
    <name type="scientific">Beggiatoa leptomitoformis</name>
    <dbReference type="NCBI Taxonomy" id="288004"/>
    <lineage>
        <taxon>Bacteria</taxon>
        <taxon>Pseudomonadati</taxon>
        <taxon>Pseudomonadota</taxon>
        <taxon>Gammaproteobacteria</taxon>
        <taxon>Thiotrichales</taxon>
        <taxon>Thiotrichaceae</taxon>
        <taxon>Beggiatoa</taxon>
    </lineage>
</organism>
<evidence type="ECO:0000313" key="2">
    <source>
        <dbReference type="Proteomes" id="UP000234271"/>
    </source>
</evidence>
<dbReference type="AlphaFoldDB" id="A0A2N9YC64"/>
<dbReference type="OrthoDB" id="8479070at2"/>